<evidence type="ECO:0000313" key="1">
    <source>
        <dbReference type="EMBL" id="VDM17034.1"/>
    </source>
</evidence>
<dbReference type="WBParaSite" id="TTAC_0000081701-mRNA-1">
    <property type="protein sequence ID" value="TTAC_0000081701-mRNA-1"/>
    <property type="gene ID" value="TTAC_0000081701"/>
</dbReference>
<proteinExistence type="predicted"/>
<gene>
    <name evidence="1" type="ORF">TTAC_LOCUS818</name>
</gene>
<evidence type="ECO:0000313" key="2">
    <source>
        <dbReference type="Proteomes" id="UP000274429"/>
    </source>
</evidence>
<accession>A0A0R3WJG9</accession>
<reference evidence="1 2" key="2">
    <citation type="submission" date="2018-11" db="EMBL/GenBank/DDBJ databases">
        <authorList>
            <consortium name="Pathogen Informatics"/>
        </authorList>
    </citation>
    <scope>NUCLEOTIDE SEQUENCE [LARGE SCALE GENOMIC DNA]</scope>
</reference>
<name>A0A0R3WJG9_HYDTA</name>
<dbReference type="EMBL" id="UYWX01000105">
    <property type="protein sequence ID" value="VDM17034.1"/>
    <property type="molecule type" value="Genomic_DNA"/>
</dbReference>
<organism evidence="3">
    <name type="scientific">Hydatigena taeniaeformis</name>
    <name type="common">Feline tapeworm</name>
    <name type="synonym">Taenia taeniaeformis</name>
    <dbReference type="NCBI Taxonomy" id="6205"/>
    <lineage>
        <taxon>Eukaryota</taxon>
        <taxon>Metazoa</taxon>
        <taxon>Spiralia</taxon>
        <taxon>Lophotrochozoa</taxon>
        <taxon>Platyhelminthes</taxon>
        <taxon>Cestoda</taxon>
        <taxon>Eucestoda</taxon>
        <taxon>Cyclophyllidea</taxon>
        <taxon>Taeniidae</taxon>
        <taxon>Hydatigera</taxon>
    </lineage>
</organism>
<dbReference type="Proteomes" id="UP000274429">
    <property type="component" value="Unassembled WGS sequence"/>
</dbReference>
<keyword evidence="2" id="KW-1185">Reference proteome</keyword>
<protein>
    <submittedName>
        <fullName evidence="3">Zf-3CxxC domain-containing protein</fullName>
    </submittedName>
</protein>
<dbReference type="AlphaFoldDB" id="A0A0R3WJG9"/>
<sequence>MSICRTPSSLAKWKCQCGQMGGGGGGDIHDKWSCRICANLSTAGHGHLYCLTPVDVPKPNRGFLFCECVGEDCCEGTAQWLGHMHDNQGKLWNTHRLARHSGVPCMQQRDVMNAAPREGDEESLQAQQGLVVLPVAVTSRPAYKPR</sequence>
<evidence type="ECO:0000313" key="3">
    <source>
        <dbReference type="WBParaSite" id="TTAC_0000081701-mRNA-1"/>
    </source>
</evidence>
<reference evidence="3" key="1">
    <citation type="submission" date="2017-02" db="UniProtKB">
        <authorList>
            <consortium name="WormBaseParasite"/>
        </authorList>
    </citation>
    <scope>IDENTIFICATION</scope>
</reference>